<protein>
    <submittedName>
        <fullName evidence="2">IS3 family transposase</fullName>
    </submittedName>
</protein>
<dbReference type="InterPro" id="IPR012337">
    <property type="entry name" value="RNaseH-like_sf"/>
</dbReference>
<dbReference type="Pfam" id="PF00665">
    <property type="entry name" value="rve"/>
    <property type="match status" value="1"/>
</dbReference>
<dbReference type="EMBL" id="CP119075">
    <property type="protein sequence ID" value="WED63145.1"/>
    <property type="molecule type" value="Genomic_DNA"/>
</dbReference>
<dbReference type="KEGG" id="slom:PXH66_12470"/>
<dbReference type="GO" id="GO:0015074">
    <property type="term" value="P:DNA integration"/>
    <property type="evidence" value="ECO:0007669"/>
    <property type="project" value="InterPro"/>
</dbReference>
<dbReference type="InterPro" id="IPR048020">
    <property type="entry name" value="Transpos_IS3"/>
</dbReference>
<name>A0AAE9ZUQ2_9BACT</name>
<dbReference type="InterPro" id="IPR001584">
    <property type="entry name" value="Integrase_cat-core"/>
</dbReference>
<dbReference type="GO" id="GO:0003676">
    <property type="term" value="F:nucleic acid binding"/>
    <property type="evidence" value="ECO:0007669"/>
    <property type="project" value="InterPro"/>
</dbReference>
<gene>
    <name evidence="2" type="ORF">PXH66_12470</name>
</gene>
<dbReference type="PANTHER" id="PTHR46889:SF4">
    <property type="entry name" value="TRANSPOSASE INSO FOR INSERTION SEQUENCE ELEMENT IS911B-RELATED"/>
    <property type="match status" value="1"/>
</dbReference>
<dbReference type="PROSITE" id="PS50994">
    <property type="entry name" value="INTEGRASE"/>
    <property type="match status" value="1"/>
</dbReference>
<dbReference type="Gene3D" id="3.30.420.10">
    <property type="entry name" value="Ribonuclease H-like superfamily/Ribonuclease H"/>
    <property type="match status" value="1"/>
</dbReference>
<evidence type="ECO:0000259" key="1">
    <source>
        <dbReference type="PROSITE" id="PS50994"/>
    </source>
</evidence>
<dbReference type="Pfam" id="PF13276">
    <property type="entry name" value="HTH_21"/>
    <property type="match status" value="1"/>
</dbReference>
<organism evidence="2 3">
    <name type="scientific">Synoicihabitans lomoniglobus</name>
    <dbReference type="NCBI Taxonomy" id="2909285"/>
    <lineage>
        <taxon>Bacteria</taxon>
        <taxon>Pseudomonadati</taxon>
        <taxon>Verrucomicrobiota</taxon>
        <taxon>Opitutia</taxon>
        <taxon>Opitutales</taxon>
        <taxon>Opitutaceae</taxon>
        <taxon>Synoicihabitans</taxon>
    </lineage>
</organism>
<dbReference type="SUPFAM" id="SSF53098">
    <property type="entry name" value="Ribonuclease H-like"/>
    <property type="match status" value="1"/>
</dbReference>
<dbReference type="InterPro" id="IPR036397">
    <property type="entry name" value="RNaseH_sf"/>
</dbReference>
<proteinExistence type="predicted"/>
<dbReference type="InterPro" id="IPR025948">
    <property type="entry name" value="HTH-like_dom"/>
</dbReference>
<dbReference type="InterPro" id="IPR050900">
    <property type="entry name" value="Transposase_IS3/IS150/IS904"/>
</dbReference>
<dbReference type="Pfam" id="PF13333">
    <property type="entry name" value="rve_2"/>
    <property type="match status" value="1"/>
</dbReference>
<feature type="domain" description="Integrase catalytic" evidence="1">
    <location>
        <begin position="115"/>
        <end position="282"/>
    </location>
</feature>
<keyword evidence="3" id="KW-1185">Reference proteome</keyword>
<dbReference type="AlphaFoldDB" id="A0AAE9ZUQ2"/>
<accession>A0AAE9ZUQ2</accession>
<evidence type="ECO:0000313" key="3">
    <source>
        <dbReference type="Proteomes" id="UP001218638"/>
    </source>
</evidence>
<dbReference type="Proteomes" id="UP001218638">
    <property type="component" value="Chromosome"/>
</dbReference>
<sequence length="297" mass="34145">MRKHQHRYDVAEMGEALGVSRSGYYRWIEARPSVRREQDEAIKPVIEQVVRRACGPYGYRPVHQHLREQGVDCGRDRTLRLMHELELVGRSHARFKPMGTDSEHLFGYHPNLLKQLGKPEHRDQIWVADTTYLRTDESWCYLATVMDLCTRRIVGWSVSDRNDTALVCTALENAVQTRGKVRAGIVHHSDRGSTYAADRYQRLLAKLKMHPSMSAKGNCYDNAAMESFFGRYKTAAVRDHVFANEAQVRANVFNYIEVFYNRYRKHASLGYLSPMQAEAKILPPMGGNAQPDCLTRN</sequence>
<dbReference type="PANTHER" id="PTHR46889">
    <property type="entry name" value="TRANSPOSASE INSF FOR INSERTION SEQUENCE IS3B-RELATED"/>
    <property type="match status" value="1"/>
</dbReference>
<dbReference type="NCBIfam" id="NF033516">
    <property type="entry name" value="transpos_IS3"/>
    <property type="match status" value="1"/>
</dbReference>
<reference evidence="2" key="1">
    <citation type="submission" date="2023-03" db="EMBL/GenBank/DDBJ databases">
        <title>Lomoglobus Profundus gen. nov., sp. nov., a novel member of the phylum Verrucomicrobia, isolated from deep-marine sediment of South China Sea.</title>
        <authorList>
            <person name="Ahmad T."/>
            <person name="Ishaq S.E."/>
            <person name="Wang F."/>
        </authorList>
    </citation>
    <scope>NUCLEOTIDE SEQUENCE</scope>
    <source>
        <strain evidence="2">LMO-M01</strain>
    </source>
</reference>
<evidence type="ECO:0000313" key="2">
    <source>
        <dbReference type="EMBL" id="WED63145.1"/>
    </source>
</evidence>
<dbReference type="RefSeq" id="WP_330932022.1">
    <property type="nucleotide sequence ID" value="NZ_CP119075.1"/>
</dbReference>